<protein>
    <submittedName>
        <fullName evidence="2">Uncharacterized protein</fullName>
    </submittedName>
</protein>
<feature type="region of interest" description="Disordered" evidence="1">
    <location>
        <begin position="141"/>
        <end position="171"/>
    </location>
</feature>
<proteinExistence type="predicted"/>
<keyword evidence="3" id="KW-1185">Reference proteome</keyword>
<evidence type="ECO:0000256" key="1">
    <source>
        <dbReference type="SAM" id="MobiDB-lite"/>
    </source>
</evidence>
<comment type="caution">
    <text evidence="2">The sequence shown here is derived from an EMBL/GenBank/DDBJ whole genome shotgun (WGS) entry which is preliminary data.</text>
</comment>
<evidence type="ECO:0000313" key="3">
    <source>
        <dbReference type="Proteomes" id="UP001066276"/>
    </source>
</evidence>
<name>A0AAV7Q5T3_PLEWA</name>
<organism evidence="2 3">
    <name type="scientific">Pleurodeles waltl</name>
    <name type="common">Iberian ribbed newt</name>
    <dbReference type="NCBI Taxonomy" id="8319"/>
    <lineage>
        <taxon>Eukaryota</taxon>
        <taxon>Metazoa</taxon>
        <taxon>Chordata</taxon>
        <taxon>Craniata</taxon>
        <taxon>Vertebrata</taxon>
        <taxon>Euteleostomi</taxon>
        <taxon>Amphibia</taxon>
        <taxon>Batrachia</taxon>
        <taxon>Caudata</taxon>
        <taxon>Salamandroidea</taxon>
        <taxon>Salamandridae</taxon>
        <taxon>Pleurodelinae</taxon>
        <taxon>Pleurodeles</taxon>
    </lineage>
</organism>
<dbReference type="EMBL" id="JANPWB010000010">
    <property type="protein sequence ID" value="KAJ1135942.1"/>
    <property type="molecule type" value="Genomic_DNA"/>
</dbReference>
<dbReference type="AlphaFoldDB" id="A0AAV7Q5T3"/>
<evidence type="ECO:0000313" key="2">
    <source>
        <dbReference type="EMBL" id="KAJ1135942.1"/>
    </source>
</evidence>
<sequence length="171" mass="18202">MEPSKVLQALKVLQDEGREDLIKDGVLEEAWVGVRRSKRVSAKGVSAAVAACTSPQKVCKKLKTKSALGRKVRRSPQSAGEVVEDVSGSRLISGVQRHGVRRFSRRHGASLARLVATGGRGSGPMNVVSVSDCMGAQAFTEHARSASGSKQAQPPLEKSGSLQEFVARKEP</sequence>
<gene>
    <name evidence="2" type="ORF">NDU88_002371</name>
</gene>
<dbReference type="Proteomes" id="UP001066276">
    <property type="component" value="Chromosome 6"/>
</dbReference>
<accession>A0AAV7Q5T3</accession>
<reference evidence="2" key="1">
    <citation type="journal article" date="2022" name="bioRxiv">
        <title>Sequencing and chromosome-scale assembly of the giantPleurodeles waltlgenome.</title>
        <authorList>
            <person name="Brown T."/>
            <person name="Elewa A."/>
            <person name="Iarovenko S."/>
            <person name="Subramanian E."/>
            <person name="Araus A.J."/>
            <person name="Petzold A."/>
            <person name="Susuki M."/>
            <person name="Suzuki K.-i.T."/>
            <person name="Hayashi T."/>
            <person name="Toyoda A."/>
            <person name="Oliveira C."/>
            <person name="Osipova E."/>
            <person name="Leigh N.D."/>
            <person name="Simon A."/>
            <person name="Yun M.H."/>
        </authorList>
    </citation>
    <scope>NUCLEOTIDE SEQUENCE</scope>
    <source>
        <strain evidence="2">20211129_DDA</strain>
        <tissue evidence="2">Liver</tissue>
    </source>
</reference>